<reference evidence="1 2" key="1">
    <citation type="submission" date="2018-11" db="EMBL/GenBank/DDBJ databases">
        <authorList>
            <consortium name="Pathogen Informatics"/>
        </authorList>
    </citation>
    <scope>NUCLEOTIDE SEQUENCE [LARGE SCALE GENOMIC DNA]</scope>
</reference>
<accession>A0A3P7NDH4</accession>
<evidence type="ECO:0000313" key="1">
    <source>
        <dbReference type="EMBL" id="VDN40724.1"/>
    </source>
</evidence>
<name>A0A3P7NDH4_9BILA</name>
<keyword evidence="2" id="KW-1185">Reference proteome</keyword>
<organism evidence="1 2">
    <name type="scientific">Gongylonema pulchrum</name>
    <dbReference type="NCBI Taxonomy" id="637853"/>
    <lineage>
        <taxon>Eukaryota</taxon>
        <taxon>Metazoa</taxon>
        <taxon>Ecdysozoa</taxon>
        <taxon>Nematoda</taxon>
        <taxon>Chromadorea</taxon>
        <taxon>Rhabditida</taxon>
        <taxon>Spirurina</taxon>
        <taxon>Spiruromorpha</taxon>
        <taxon>Spiruroidea</taxon>
        <taxon>Gongylonematidae</taxon>
        <taxon>Gongylonema</taxon>
    </lineage>
</organism>
<gene>
    <name evidence="1" type="ORF">GPUH_LOCUS22918</name>
</gene>
<evidence type="ECO:0000313" key="2">
    <source>
        <dbReference type="Proteomes" id="UP000271098"/>
    </source>
</evidence>
<sequence length="105" mass="12436">MMVPKFSMIPFCWKFCGPEYPVMESKLAPRKLLRQKNRKAAWLQPSRKILRETREKIRKNLQPLLAVRVAAPVLMMRKKVAVERNRILLSDRFHRMDENRGDSSA</sequence>
<protein>
    <submittedName>
        <fullName evidence="1">Uncharacterized protein</fullName>
    </submittedName>
</protein>
<proteinExistence type="predicted"/>
<dbReference type="Proteomes" id="UP000271098">
    <property type="component" value="Unassembled WGS sequence"/>
</dbReference>
<dbReference type="EMBL" id="UYRT01096316">
    <property type="protein sequence ID" value="VDN40724.1"/>
    <property type="molecule type" value="Genomic_DNA"/>
</dbReference>
<dbReference type="AlphaFoldDB" id="A0A3P7NDH4"/>